<organism evidence="1 2">
    <name type="scientific">Actinomadura livida</name>
    <dbReference type="NCBI Taxonomy" id="79909"/>
    <lineage>
        <taxon>Bacteria</taxon>
        <taxon>Bacillati</taxon>
        <taxon>Actinomycetota</taxon>
        <taxon>Actinomycetes</taxon>
        <taxon>Streptosporangiales</taxon>
        <taxon>Thermomonosporaceae</taxon>
        <taxon>Actinomadura</taxon>
    </lineage>
</organism>
<sequence length="116" mass="12400">MSEEEYAVVRAAAERVGMAVSAYAGEVTVAVAMQADPPRWSPLTELLGEVMHAAGQARRIGINLNQAVAALHSAGQSTRALEQYARVAAASTQNIDAVAEEIRRALRRSTGPRTRQ</sequence>
<evidence type="ECO:0008006" key="3">
    <source>
        <dbReference type="Google" id="ProtNLM"/>
    </source>
</evidence>
<dbReference type="Proteomes" id="UP000549343">
    <property type="component" value="Unassembled WGS sequence"/>
</dbReference>
<protein>
    <recommendedName>
        <fullName evidence="3">Bacterial mobilisation domain-containing protein</fullName>
    </recommendedName>
</protein>
<evidence type="ECO:0000313" key="1">
    <source>
        <dbReference type="EMBL" id="MBB4771878.1"/>
    </source>
</evidence>
<accession>A0A7W7MUT5</accession>
<evidence type="ECO:0000313" key="2">
    <source>
        <dbReference type="Proteomes" id="UP000549343"/>
    </source>
</evidence>
<reference evidence="1 2" key="1">
    <citation type="submission" date="2020-08" db="EMBL/GenBank/DDBJ databases">
        <title>Sequencing the genomes of 1000 actinobacteria strains.</title>
        <authorList>
            <person name="Klenk H.-P."/>
        </authorList>
    </citation>
    <scope>NUCLEOTIDE SEQUENCE [LARGE SCALE GENOMIC DNA]</scope>
    <source>
        <strain evidence="1 2">DSM 44772</strain>
    </source>
</reference>
<dbReference type="AlphaFoldDB" id="A0A7W7MUT5"/>
<dbReference type="EMBL" id="JACHMV010000001">
    <property type="protein sequence ID" value="MBB4771878.1"/>
    <property type="molecule type" value="Genomic_DNA"/>
</dbReference>
<proteinExistence type="predicted"/>
<gene>
    <name evidence="1" type="ORF">F4557_000296</name>
</gene>
<comment type="caution">
    <text evidence="1">The sequence shown here is derived from an EMBL/GenBank/DDBJ whole genome shotgun (WGS) entry which is preliminary data.</text>
</comment>
<dbReference type="RefSeq" id="WP_184878749.1">
    <property type="nucleotide sequence ID" value="NZ_BAAAHD010000001.1"/>
</dbReference>
<name>A0A7W7MUT5_9ACTN</name>